<evidence type="ECO:0000256" key="13">
    <source>
        <dbReference type="SAM" id="MobiDB-lite"/>
    </source>
</evidence>
<protein>
    <recommendedName>
        <fullName evidence="14">C2H2-type domain-containing protein</fullName>
    </recommendedName>
</protein>
<dbReference type="PROSITE" id="PS00028">
    <property type="entry name" value="ZINC_FINGER_C2H2_1"/>
    <property type="match status" value="1"/>
</dbReference>
<dbReference type="InterPro" id="IPR058883">
    <property type="entry name" value="DZIP1_dom"/>
</dbReference>
<feature type="region of interest" description="Disordered" evidence="13">
    <location>
        <begin position="284"/>
        <end position="305"/>
    </location>
</feature>
<dbReference type="Pfam" id="PF25977">
    <property type="entry name" value="DZIP1"/>
    <property type="match status" value="1"/>
</dbReference>
<keyword evidence="16" id="KW-1185">Reference proteome</keyword>
<keyword evidence="5" id="KW-0479">Metal-binding</keyword>
<dbReference type="Pfam" id="PF13815">
    <property type="entry name" value="Dzip-like_N"/>
    <property type="match status" value="1"/>
</dbReference>
<comment type="subcellular location">
    <subcellularLocation>
        <location evidence="2">Cytoplasm</location>
        <location evidence="2">Cytoskeleton</location>
        <location evidence="2">Cilium basal body</location>
    </subcellularLocation>
    <subcellularLocation>
        <location evidence="1">Cytoplasm</location>
        <location evidence="1">Cytoskeleton</location>
        <location evidence="1">Microtubule organizing center</location>
        <location evidence="1">Centrosome</location>
        <location evidence="1">Centriole</location>
    </subcellularLocation>
</comment>
<feature type="region of interest" description="Disordered" evidence="13">
    <location>
        <begin position="1170"/>
        <end position="1204"/>
    </location>
</feature>
<dbReference type="GO" id="GO:0005814">
    <property type="term" value="C:centriole"/>
    <property type="evidence" value="ECO:0007669"/>
    <property type="project" value="UniProtKB-SubCell"/>
</dbReference>
<comment type="similarity">
    <text evidence="3">Belongs to the DZIP C2H2-type zinc-finger protein family.</text>
</comment>
<evidence type="ECO:0000313" key="15">
    <source>
        <dbReference type="EMBL" id="PNF36212.1"/>
    </source>
</evidence>
<dbReference type="InParanoid" id="A0A2J7R5V5"/>
<dbReference type="STRING" id="105785.A0A2J7R5V5"/>
<organism evidence="15 16">
    <name type="scientific">Cryptotermes secundus</name>
    <dbReference type="NCBI Taxonomy" id="105785"/>
    <lineage>
        <taxon>Eukaryota</taxon>
        <taxon>Metazoa</taxon>
        <taxon>Ecdysozoa</taxon>
        <taxon>Arthropoda</taxon>
        <taxon>Hexapoda</taxon>
        <taxon>Insecta</taxon>
        <taxon>Pterygota</taxon>
        <taxon>Neoptera</taxon>
        <taxon>Polyneoptera</taxon>
        <taxon>Dictyoptera</taxon>
        <taxon>Blattodea</taxon>
        <taxon>Blattoidea</taxon>
        <taxon>Termitoidae</taxon>
        <taxon>Kalotermitidae</taxon>
        <taxon>Cryptotermitinae</taxon>
        <taxon>Cryptotermes</taxon>
    </lineage>
</organism>
<dbReference type="InterPro" id="IPR013087">
    <property type="entry name" value="Znf_C2H2_type"/>
</dbReference>
<evidence type="ECO:0000256" key="4">
    <source>
        <dbReference type="ARBA" id="ARBA00022490"/>
    </source>
</evidence>
<proteinExistence type="inferred from homology"/>
<dbReference type="PANTHER" id="PTHR21502:SF3">
    <property type="entry name" value="CILIUM ASSEMBLY PROTEIN DZIP1L"/>
    <property type="match status" value="1"/>
</dbReference>
<keyword evidence="10" id="KW-0966">Cell projection</keyword>
<dbReference type="PANTHER" id="PTHR21502">
    <property type="entry name" value="ZINC FINGER PROTEIN DZIP1"/>
    <property type="match status" value="1"/>
</dbReference>
<feature type="region of interest" description="Disordered" evidence="13">
    <location>
        <begin position="908"/>
        <end position="934"/>
    </location>
</feature>
<evidence type="ECO:0000256" key="10">
    <source>
        <dbReference type="ARBA" id="ARBA00023273"/>
    </source>
</evidence>
<feature type="region of interest" description="Disordered" evidence="13">
    <location>
        <begin position="946"/>
        <end position="968"/>
    </location>
</feature>
<gene>
    <name evidence="15" type="ORF">B7P43_G09719</name>
</gene>
<dbReference type="AlphaFoldDB" id="A0A2J7R5V5"/>
<evidence type="ECO:0000256" key="12">
    <source>
        <dbReference type="SAM" id="Coils"/>
    </source>
</evidence>
<feature type="region of interest" description="Disordered" evidence="13">
    <location>
        <begin position="727"/>
        <end position="764"/>
    </location>
</feature>
<feature type="region of interest" description="Disordered" evidence="13">
    <location>
        <begin position="1065"/>
        <end position="1092"/>
    </location>
</feature>
<dbReference type="GO" id="GO:0008270">
    <property type="term" value="F:zinc ion binding"/>
    <property type="evidence" value="ECO:0007669"/>
    <property type="project" value="UniProtKB-KW"/>
</dbReference>
<dbReference type="GO" id="GO:0005737">
    <property type="term" value="C:cytoplasm"/>
    <property type="evidence" value="ECO:0007669"/>
    <property type="project" value="TreeGrafter"/>
</dbReference>
<feature type="coiled-coil region" evidence="12">
    <location>
        <begin position="109"/>
        <end position="143"/>
    </location>
</feature>
<feature type="compositionally biased region" description="Low complexity" evidence="13">
    <location>
        <begin position="1068"/>
        <end position="1080"/>
    </location>
</feature>
<evidence type="ECO:0000256" key="3">
    <source>
        <dbReference type="ARBA" id="ARBA00009131"/>
    </source>
</evidence>
<feature type="compositionally biased region" description="Basic and acidic residues" evidence="13">
    <location>
        <begin position="950"/>
        <end position="960"/>
    </location>
</feature>
<dbReference type="GO" id="GO:0036064">
    <property type="term" value="C:ciliary basal body"/>
    <property type="evidence" value="ECO:0007669"/>
    <property type="project" value="TreeGrafter"/>
</dbReference>
<dbReference type="OrthoDB" id="515971at2759"/>
<dbReference type="PROSITE" id="PS50157">
    <property type="entry name" value="ZINC_FINGER_C2H2_2"/>
    <property type="match status" value="1"/>
</dbReference>
<keyword evidence="6 11" id="KW-0863">Zinc-finger</keyword>
<evidence type="ECO:0000256" key="11">
    <source>
        <dbReference type="PROSITE-ProRule" id="PRU00042"/>
    </source>
</evidence>
<evidence type="ECO:0000256" key="7">
    <source>
        <dbReference type="ARBA" id="ARBA00022833"/>
    </source>
</evidence>
<keyword evidence="4" id="KW-0963">Cytoplasm</keyword>
<evidence type="ECO:0000256" key="1">
    <source>
        <dbReference type="ARBA" id="ARBA00004114"/>
    </source>
</evidence>
<dbReference type="InterPro" id="IPR032714">
    <property type="entry name" value="DZIP1_N"/>
</dbReference>
<evidence type="ECO:0000256" key="8">
    <source>
        <dbReference type="ARBA" id="ARBA00023054"/>
    </source>
</evidence>
<dbReference type="GO" id="GO:0060271">
    <property type="term" value="P:cilium assembly"/>
    <property type="evidence" value="ECO:0007669"/>
    <property type="project" value="TreeGrafter"/>
</dbReference>
<feature type="compositionally biased region" description="Basic and acidic residues" evidence="13">
    <location>
        <begin position="727"/>
        <end position="751"/>
    </location>
</feature>
<feature type="region of interest" description="Disordered" evidence="13">
    <location>
        <begin position="780"/>
        <end position="804"/>
    </location>
</feature>
<feature type="domain" description="C2H2-type" evidence="14">
    <location>
        <begin position="164"/>
        <end position="187"/>
    </location>
</feature>
<evidence type="ECO:0000313" key="16">
    <source>
        <dbReference type="Proteomes" id="UP000235965"/>
    </source>
</evidence>
<evidence type="ECO:0000256" key="5">
    <source>
        <dbReference type="ARBA" id="ARBA00022723"/>
    </source>
</evidence>
<evidence type="ECO:0000259" key="14">
    <source>
        <dbReference type="PROSITE" id="PS50157"/>
    </source>
</evidence>
<evidence type="ECO:0000256" key="9">
    <source>
        <dbReference type="ARBA" id="ARBA00023212"/>
    </source>
</evidence>
<dbReference type="Proteomes" id="UP000235965">
    <property type="component" value="Unassembled WGS sequence"/>
</dbReference>
<feature type="coiled-coil region" evidence="12">
    <location>
        <begin position="203"/>
        <end position="230"/>
    </location>
</feature>
<accession>A0A2J7R5V5</accession>
<name>A0A2J7R5V5_9NEOP</name>
<feature type="compositionally biased region" description="Acidic residues" evidence="13">
    <location>
        <begin position="619"/>
        <end position="642"/>
    </location>
</feature>
<feature type="compositionally biased region" description="Basic and acidic residues" evidence="13">
    <location>
        <begin position="608"/>
        <end position="617"/>
    </location>
</feature>
<feature type="region of interest" description="Disordered" evidence="13">
    <location>
        <begin position="601"/>
        <end position="643"/>
    </location>
</feature>
<dbReference type="InterPro" id="IPR051241">
    <property type="entry name" value="DZIP_RILPL"/>
</dbReference>
<feature type="compositionally biased region" description="Polar residues" evidence="13">
    <location>
        <begin position="505"/>
        <end position="519"/>
    </location>
</feature>
<keyword evidence="7" id="KW-0862">Zinc</keyword>
<reference evidence="15 16" key="1">
    <citation type="submission" date="2017-12" db="EMBL/GenBank/DDBJ databases">
        <title>Hemimetabolous genomes reveal molecular basis of termite eusociality.</title>
        <authorList>
            <person name="Harrison M.C."/>
            <person name="Jongepier E."/>
            <person name="Robertson H.M."/>
            <person name="Arning N."/>
            <person name="Bitard-Feildel T."/>
            <person name="Chao H."/>
            <person name="Childers C.P."/>
            <person name="Dinh H."/>
            <person name="Doddapaneni H."/>
            <person name="Dugan S."/>
            <person name="Gowin J."/>
            <person name="Greiner C."/>
            <person name="Han Y."/>
            <person name="Hu H."/>
            <person name="Hughes D.S.T."/>
            <person name="Huylmans A.-K."/>
            <person name="Kemena C."/>
            <person name="Kremer L.P.M."/>
            <person name="Lee S.L."/>
            <person name="Lopez-Ezquerra A."/>
            <person name="Mallet L."/>
            <person name="Monroy-Kuhn J.M."/>
            <person name="Moser A."/>
            <person name="Murali S.C."/>
            <person name="Muzny D.M."/>
            <person name="Otani S."/>
            <person name="Piulachs M.-D."/>
            <person name="Poelchau M."/>
            <person name="Qu J."/>
            <person name="Schaub F."/>
            <person name="Wada-Katsumata A."/>
            <person name="Worley K.C."/>
            <person name="Xie Q."/>
            <person name="Ylla G."/>
            <person name="Poulsen M."/>
            <person name="Gibbs R.A."/>
            <person name="Schal C."/>
            <person name="Richards S."/>
            <person name="Belles X."/>
            <person name="Korb J."/>
            <person name="Bornberg-Bauer E."/>
        </authorList>
    </citation>
    <scope>NUCLEOTIDE SEQUENCE [LARGE SCALE GENOMIC DNA]</scope>
    <source>
        <tissue evidence="15">Whole body</tissue>
    </source>
</reference>
<comment type="caution">
    <text evidence="15">The sequence shown here is derived from an EMBL/GenBank/DDBJ whole genome shotgun (WGS) entry which is preliminary data.</text>
</comment>
<keyword evidence="8 12" id="KW-0175">Coiled coil</keyword>
<sequence length="1219" mass="136574">MIGVRPNGPKDFPRIAKEMGFSFGLRRGRVDWHKIGAIDVDRLIHERDLMSLQENLISIINYNLDSEYDVKILDPNFVKLFKLAQLSVDYLMYSEQHLYNCIELEQQHSRKHMKEVEKVKRECKKKDDEIKNLKKKFKEMSITEIQKRQQHFKTGNGKGISNCFKCTHCGKTFLTSGYLEAHHVRRHPHITFMHLPDTLRSETERLQSEIKGLKERLNNTERLLHKESIQDIKEKEEAQDRGDDWTEEKRRMVQWQQTQQNKYLNEIADLKTVFYNEIKRLKEPSQHLREPTATSSNAGLLERTQKQDEGLALLRERLSGQSTPDMENMQSRLEAQERFWKSRLKQIETEHKREMDRLGIQLNQAKESHNSHYAMYESNIQELMAHIARQDETLRAQEIKILHLTQQHSAKTQQPENAQVVLEMQPQSSENATTVDPSITFTELTARIDRAIHANKRPPDGVNTRQSTQSPVKGETKSHTSLSRRPLSVKNVASPVDSRGGPESVKQSVRVTNITTNSKHSTESLMVDPQDESSSDSSPQTLKTKTGMTSMYELTDQEVNTSDKGRSPQGSKDSGLDSPKRFSTTPIKKINAFQGLSSIKTTPAIGSSKDRVDHVNEDTGSEDEAGGEKEEETISDETETETDSCPASVLSLKNALQQNPQILTGLKEDLRDLCARRLRELGVNPEWKGIPAATFCQKMATLKHHQTITAKRHKAFFKIKQKMIDELNRRLPDKKTNSQPDKSKSGGKEEPSGSSQQHKAAAKKLVGRVKTRALNVLKHSRGRLSAHSARGLQETNSKDKAVVSVHQKENAVTTEKLVQNTSIMNKSLRLKRWTEERKSVGSRTSAAVSKVNIRSAEQTTTPNVTMVTSTPFKNTSTATTVTSSRRSILKGNKNIAASEMVGGKKTVESLSISSMEEADITERGEDSYDVSDGDEVQQGITNTFSQPLHHSQDLHPHTEMKPNTSSGVSQTIIKDLSSDLESPGGNRSVLKTPSSSLGSITKKRVLFVDQENELASQKNQETEDSMTKSSSWNASKIVATSELHQSAETTAVKLLSSWDSSPLTGLKRSVTSSNQSSTRNSDSDSDWGHSSALNTMEHAGSARSYGQINVSTKQSDKIAQISKNIEKQLSLSRLKPPVGSVEAMFRATGSEKISVYQGTDLGSTRIGSSVSDSNCENMNLNNTTSAPVPKPRSNQPTLATQQNSSKLCLSDWDLEDFDE</sequence>
<keyword evidence="9" id="KW-0206">Cytoskeleton</keyword>
<evidence type="ECO:0000256" key="2">
    <source>
        <dbReference type="ARBA" id="ARBA00004120"/>
    </source>
</evidence>
<feature type="region of interest" description="Disordered" evidence="13">
    <location>
        <begin position="452"/>
        <end position="589"/>
    </location>
</feature>
<dbReference type="EMBL" id="NEVH01006988">
    <property type="protein sequence ID" value="PNF36212.1"/>
    <property type="molecule type" value="Genomic_DNA"/>
</dbReference>
<evidence type="ECO:0000256" key="6">
    <source>
        <dbReference type="ARBA" id="ARBA00022771"/>
    </source>
</evidence>